<dbReference type="InterPro" id="IPR027417">
    <property type="entry name" value="P-loop_NTPase"/>
</dbReference>
<keyword evidence="8" id="KW-1278">Translocase</keyword>
<evidence type="ECO:0000256" key="9">
    <source>
        <dbReference type="ARBA" id="ARBA00023136"/>
    </source>
</evidence>
<dbReference type="GO" id="GO:0005524">
    <property type="term" value="F:ATP binding"/>
    <property type="evidence" value="ECO:0007669"/>
    <property type="project" value="UniProtKB-KW"/>
</dbReference>
<evidence type="ECO:0000256" key="6">
    <source>
        <dbReference type="ARBA" id="ARBA00022741"/>
    </source>
</evidence>
<dbReference type="EMBL" id="JALJRB010000001">
    <property type="protein sequence ID" value="MCJ8498989.1"/>
    <property type="molecule type" value="Genomic_DNA"/>
</dbReference>
<dbReference type="AlphaFoldDB" id="A0AA41UHF9"/>
<dbReference type="SMART" id="SM00382">
    <property type="entry name" value="AAA"/>
    <property type="match status" value="1"/>
</dbReference>
<evidence type="ECO:0000256" key="1">
    <source>
        <dbReference type="ARBA" id="ARBA00004236"/>
    </source>
</evidence>
<dbReference type="GO" id="GO:0005886">
    <property type="term" value="C:plasma membrane"/>
    <property type="evidence" value="ECO:0007669"/>
    <property type="project" value="UniProtKB-SubCell"/>
</dbReference>
<evidence type="ECO:0000313" key="11">
    <source>
        <dbReference type="EMBL" id="MCJ8498989.1"/>
    </source>
</evidence>
<keyword evidence="9" id="KW-0472">Membrane</keyword>
<comment type="caution">
    <text evidence="11">The sequence shown here is derived from an EMBL/GenBank/DDBJ whole genome shotgun (WGS) entry which is preliminary data.</text>
</comment>
<comment type="similarity">
    <text evidence="2">Belongs to the ABC transporter superfamily.</text>
</comment>
<evidence type="ECO:0000256" key="7">
    <source>
        <dbReference type="ARBA" id="ARBA00022840"/>
    </source>
</evidence>
<evidence type="ECO:0000256" key="3">
    <source>
        <dbReference type="ARBA" id="ARBA00022448"/>
    </source>
</evidence>
<comment type="subcellular location">
    <subcellularLocation>
        <location evidence="1">Cell membrane</location>
    </subcellularLocation>
</comment>
<sequence>MHIIEAIGVVKRFGDLTAVDGVHFTVEKGEFFGFLGPNGAGKTSAIRMIYGFSPVTSGQMKVFGLDIVTDWRRIRSGLGICQQENTLDPDLTVEQNLLLYARYFEMNKHKARERAEELLQFFALTNKRHAKVMELSGGLARRLQLARAIMAEPALLILDEPTTGLDPQSRHQMWNRLTALKKKGLTMLLTTHYMDEAESLCDRLLIMDNGRIIAQGRPRDLIVEHAAENVIEIEGADEQLRTYVKDHDVKHDDLGERMIVYAASDGNLENDIRDRFCMDACQFRAGNLEDVFLRLTGRELRE</sequence>
<keyword evidence="4" id="KW-0536">Nodulation</keyword>
<dbReference type="InterPro" id="IPR003593">
    <property type="entry name" value="AAA+_ATPase"/>
</dbReference>
<dbReference type="InterPro" id="IPR050763">
    <property type="entry name" value="ABC_transporter_ATP-binding"/>
</dbReference>
<dbReference type="PROSITE" id="PS50893">
    <property type="entry name" value="ABC_TRANSPORTER_2"/>
    <property type="match status" value="1"/>
</dbReference>
<dbReference type="Gene3D" id="3.40.50.300">
    <property type="entry name" value="P-loop containing nucleotide triphosphate hydrolases"/>
    <property type="match status" value="1"/>
</dbReference>
<protein>
    <submittedName>
        <fullName evidence="11">ABC transporter ATP-binding protein</fullName>
    </submittedName>
</protein>
<dbReference type="PANTHER" id="PTHR42711:SF5">
    <property type="entry name" value="ABC TRANSPORTER ATP-BINDING PROTEIN NATA"/>
    <property type="match status" value="1"/>
</dbReference>
<keyword evidence="3" id="KW-0813">Transport</keyword>
<keyword evidence="12" id="KW-1185">Reference proteome</keyword>
<reference evidence="11" key="1">
    <citation type="submission" date="2022-04" db="EMBL/GenBank/DDBJ databases">
        <title>Desulfatitalea alkaliphila sp. nov., a novel anaerobic sulfate-reducing bacterium isolated from terrestrial mud volcano, Taman Peninsula, Russia.</title>
        <authorList>
            <person name="Khomyakova M.A."/>
            <person name="Merkel A.Y."/>
            <person name="Slobodkin A.I."/>
        </authorList>
    </citation>
    <scope>NUCLEOTIDE SEQUENCE</scope>
    <source>
        <strain evidence="11">M08but</strain>
    </source>
</reference>
<dbReference type="InterPro" id="IPR003439">
    <property type="entry name" value="ABC_transporter-like_ATP-bd"/>
</dbReference>
<organism evidence="11 12">
    <name type="scientific">Desulfatitalea alkaliphila</name>
    <dbReference type="NCBI Taxonomy" id="2929485"/>
    <lineage>
        <taxon>Bacteria</taxon>
        <taxon>Pseudomonadati</taxon>
        <taxon>Thermodesulfobacteriota</taxon>
        <taxon>Desulfobacteria</taxon>
        <taxon>Desulfobacterales</taxon>
        <taxon>Desulfosarcinaceae</taxon>
        <taxon>Desulfatitalea</taxon>
    </lineage>
</organism>
<evidence type="ECO:0000256" key="8">
    <source>
        <dbReference type="ARBA" id="ARBA00022967"/>
    </source>
</evidence>
<dbReference type="Pfam" id="PF00005">
    <property type="entry name" value="ABC_tran"/>
    <property type="match status" value="1"/>
</dbReference>
<feature type="domain" description="ABC transporter" evidence="10">
    <location>
        <begin position="4"/>
        <end position="234"/>
    </location>
</feature>
<evidence type="ECO:0000256" key="5">
    <source>
        <dbReference type="ARBA" id="ARBA00022475"/>
    </source>
</evidence>
<dbReference type="RefSeq" id="WP_246902001.1">
    <property type="nucleotide sequence ID" value="NZ_JALJRB010000001.1"/>
</dbReference>
<accession>A0AA41UHF9</accession>
<dbReference type="SUPFAM" id="SSF52540">
    <property type="entry name" value="P-loop containing nucleoside triphosphate hydrolases"/>
    <property type="match status" value="1"/>
</dbReference>
<evidence type="ECO:0000313" key="12">
    <source>
        <dbReference type="Proteomes" id="UP001165427"/>
    </source>
</evidence>
<keyword evidence="6" id="KW-0547">Nucleotide-binding</keyword>
<dbReference type="GO" id="GO:0016887">
    <property type="term" value="F:ATP hydrolysis activity"/>
    <property type="evidence" value="ECO:0007669"/>
    <property type="project" value="InterPro"/>
</dbReference>
<dbReference type="Proteomes" id="UP001165427">
    <property type="component" value="Unassembled WGS sequence"/>
</dbReference>
<evidence type="ECO:0000256" key="4">
    <source>
        <dbReference type="ARBA" id="ARBA00022458"/>
    </source>
</evidence>
<dbReference type="PANTHER" id="PTHR42711">
    <property type="entry name" value="ABC TRANSPORTER ATP-BINDING PROTEIN"/>
    <property type="match status" value="1"/>
</dbReference>
<keyword evidence="7 11" id="KW-0067">ATP-binding</keyword>
<evidence type="ECO:0000259" key="10">
    <source>
        <dbReference type="PROSITE" id="PS50893"/>
    </source>
</evidence>
<dbReference type="FunFam" id="3.40.50.300:FF:000589">
    <property type="entry name" value="ABC transporter, ATP-binding subunit"/>
    <property type="match status" value="1"/>
</dbReference>
<evidence type="ECO:0000256" key="2">
    <source>
        <dbReference type="ARBA" id="ARBA00005417"/>
    </source>
</evidence>
<name>A0AA41UHF9_9BACT</name>
<gene>
    <name evidence="11" type="ORF">MRX98_00270</name>
</gene>
<proteinExistence type="inferred from homology"/>
<keyword evidence="5" id="KW-1003">Cell membrane</keyword>